<gene>
    <name evidence="3" type="ORF">ABIQ69_12245</name>
</gene>
<dbReference type="EMBL" id="CP158374">
    <property type="protein sequence ID" value="XBX81378.1"/>
    <property type="molecule type" value="Genomic_DNA"/>
</dbReference>
<dbReference type="InterPro" id="IPR024732">
    <property type="entry name" value="NAGLU_C"/>
</dbReference>
<dbReference type="Pfam" id="PF12972">
    <property type="entry name" value="NAGLU_C"/>
    <property type="match status" value="1"/>
</dbReference>
<dbReference type="InterPro" id="IPR007781">
    <property type="entry name" value="NAGLU"/>
</dbReference>
<name>A0AAU7W4L1_9MICO</name>
<feature type="domain" description="Alpha-N-acetylglucosaminidase C-terminal" evidence="2">
    <location>
        <begin position="434"/>
        <end position="701"/>
    </location>
</feature>
<dbReference type="Gene3D" id="3.20.20.80">
    <property type="entry name" value="Glycosidases"/>
    <property type="match status" value="1"/>
</dbReference>
<evidence type="ECO:0000313" key="3">
    <source>
        <dbReference type="EMBL" id="XBX81378.1"/>
    </source>
</evidence>
<dbReference type="PANTHER" id="PTHR12872">
    <property type="entry name" value="ALPHA-N-ACETYLGLUCOSAMINIDASE"/>
    <property type="match status" value="1"/>
</dbReference>
<evidence type="ECO:0000259" key="2">
    <source>
        <dbReference type="Pfam" id="PF12972"/>
    </source>
</evidence>
<evidence type="ECO:0000259" key="1">
    <source>
        <dbReference type="Pfam" id="PF05089"/>
    </source>
</evidence>
<dbReference type="InterPro" id="IPR017853">
    <property type="entry name" value="GH"/>
</dbReference>
<sequence length="740" mass="80708">MTPASRRALLGVVERIGGDPSRVRVERMPRPDDDAAAAGYEAADGVLVVRGSDPVAAAAGLAAYLHRIGRRITWESPRLEPPIGHWPDAPATELSTPFGIRYHLNVVTHGYSTPYWDWARWERELDWMALHGVTHPLILTAYEVVLADTLRRAGVSDADAASWVGGAPHVPWMSMGGMHDFGGPLPAGWAEARTDLARRILTRARELGMTPVLPLPGGHVPRSLAGPDTDEIEWQGWRTPMLAPDSPAYARLLAEFFDVQRERLGDPGPSPVFAVDPFIESLPPSGDPAALAAAGGGVHRAIAAVHPDATWLLQGWPFHYHRSFWTPERVGAYLSEVPHDRLLLIDLWGEHAPMWREGMHGRRWIWTAVHNFGGRFALFGDLAGLARDVGELARLRPPRLEGVGLAPEAIENNTVFTELASDLVWRRVDDVGAWLGDFAAQRYGVDDPAARAAWLSLADTLYGPGRTRSIPSPVIARPWSAAAPFAGQRLAGEALPPDPARMSANIDAENDPAVLGDLPRIAEAARLLIGLDGRAPHQAALERDVVELTGHVLAQQTRTHIRGILRGAADGDAPAIRRHADALREDLLELDRLSGTLAESRASTWIRAARSWADTEEEASAMERDARSLISVWGHQTSGLHDYSGRHWAGLIRGLYLPRWQAWADWLADAADRGAPPDPDPFRERIVDIEERWRAARLDAADGTAESETPVPVVVVAAAVLDRLARDGRLSTGLRAGAPT</sequence>
<dbReference type="RefSeq" id="WP_350347400.1">
    <property type="nucleotide sequence ID" value="NZ_CP158374.1"/>
</dbReference>
<accession>A0AAU7W4L1</accession>
<proteinExistence type="predicted"/>
<reference evidence="3" key="1">
    <citation type="submission" date="2024-05" db="EMBL/GenBank/DDBJ databases">
        <authorList>
            <person name="Yu L."/>
        </authorList>
    </citation>
    <scope>NUCLEOTIDE SEQUENCE</scope>
    <source>
        <strain evidence="3">G08B096</strain>
    </source>
</reference>
<feature type="domain" description="Alpha-N-acetylglucosaminidase tim-barrel" evidence="1">
    <location>
        <begin position="101"/>
        <end position="426"/>
    </location>
</feature>
<dbReference type="PANTHER" id="PTHR12872:SF1">
    <property type="entry name" value="ALPHA-N-ACETYLGLUCOSAMINIDASE"/>
    <property type="match status" value="1"/>
</dbReference>
<organism evidence="3">
    <name type="scientific">Agromyces sp. G08B096</name>
    <dbReference type="NCBI Taxonomy" id="3156399"/>
    <lineage>
        <taxon>Bacteria</taxon>
        <taxon>Bacillati</taxon>
        <taxon>Actinomycetota</taxon>
        <taxon>Actinomycetes</taxon>
        <taxon>Micrococcales</taxon>
        <taxon>Microbacteriaceae</taxon>
        <taxon>Agromyces</taxon>
    </lineage>
</organism>
<dbReference type="InterPro" id="IPR024733">
    <property type="entry name" value="NAGLU_tim-barrel"/>
</dbReference>
<protein>
    <submittedName>
        <fullName evidence="3">Alpha-N-acetylglucosaminidase</fullName>
    </submittedName>
</protein>
<dbReference type="AlphaFoldDB" id="A0AAU7W4L1"/>
<dbReference type="Pfam" id="PF05089">
    <property type="entry name" value="NAGLU"/>
    <property type="match status" value="1"/>
</dbReference>
<dbReference type="SUPFAM" id="SSF51445">
    <property type="entry name" value="(Trans)glycosidases"/>
    <property type="match status" value="1"/>
</dbReference>
<dbReference type="Gene3D" id="1.20.120.670">
    <property type="entry name" value="N-acetyl-b-d-glucoasminidase"/>
    <property type="match status" value="1"/>
</dbReference>